<evidence type="ECO:0000256" key="9">
    <source>
        <dbReference type="SAM" id="Phobius"/>
    </source>
</evidence>
<gene>
    <name evidence="11" type="ORF">OD750_011185</name>
</gene>
<evidence type="ECO:0000313" key="12">
    <source>
        <dbReference type="Proteomes" id="UP001139971"/>
    </source>
</evidence>
<evidence type="ECO:0000256" key="1">
    <source>
        <dbReference type="ARBA" id="ARBA00004167"/>
    </source>
</evidence>
<comment type="subcellular location">
    <subcellularLocation>
        <location evidence="2">Cell membrane</location>
    </subcellularLocation>
    <subcellularLocation>
        <location evidence="1">Membrane</location>
        <topology evidence="1">Single-pass membrane protein</topology>
    </subcellularLocation>
</comment>
<dbReference type="Proteomes" id="UP001139971">
    <property type="component" value="Unassembled WGS sequence"/>
</dbReference>
<keyword evidence="4 9" id="KW-0812">Transmembrane</keyword>
<evidence type="ECO:0000256" key="3">
    <source>
        <dbReference type="ARBA" id="ARBA00022475"/>
    </source>
</evidence>
<dbReference type="EMBL" id="JAOVZO020000015">
    <property type="protein sequence ID" value="MDC8013109.1"/>
    <property type="molecule type" value="Genomic_DNA"/>
</dbReference>
<evidence type="ECO:0000256" key="8">
    <source>
        <dbReference type="SAM" id="MobiDB-lite"/>
    </source>
</evidence>
<name>A0A9X4BKE0_9GAMM</name>
<dbReference type="Pfam" id="PF09976">
    <property type="entry name" value="TPR_21"/>
    <property type="match status" value="1"/>
</dbReference>
<keyword evidence="6 9" id="KW-0472">Membrane</keyword>
<keyword evidence="3" id="KW-1003">Cell membrane</keyword>
<keyword evidence="5 9" id="KW-1133">Transmembrane helix</keyword>
<protein>
    <submittedName>
        <fullName evidence="11">Tetratricopeptide repeat protein</fullName>
    </submittedName>
</protein>
<accession>A0A9X4BKE0</accession>
<dbReference type="PANTHER" id="PTHR38035">
    <property type="entry name" value="UPF0070 PROTEIN YFGM"/>
    <property type="match status" value="1"/>
</dbReference>
<organism evidence="11 12">
    <name type="scientific">Tahibacter soli</name>
    <dbReference type="NCBI Taxonomy" id="2983605"/>
    <lineage>
        <taxon>Bacteria</taxon>
        <taxon>Pseudomonadati</taxon>
        <taxon>Pseudomonadota</taxon>
        <taxon>Gammaproteobacteria</taxon>
        <taxon>Lysobacterales</taxon>
        <taxon>Rhodanobacteraceae</taxon>
        <taxon>Tahibacter</taxon>
    </lineage>
</organism>
<feature type="domain" description="Ancillary SecYEG translocon subunit/Cell division coordinator CpoB TPR" evidence="10">
    <location>
        <begin position="16"/>
        <end position="209"/>
    </location>
</feature>
<dbReference type="InterPro" id="IPR018704">
    <property type="entry name" value="SecYEG/CpoB_TPR"/>
</dbReference>
<keyword evidence="7" id="KW-0143">Chaperone</keyword>
<keyword evidence="12" id="KW-1185">Reference proteome</keyword>
<evidence type="ECO:0000256" key="5">
    <source>
        <dbReference type="ARBA" id="ARBA00022989"/>
    </source>
</evidence>
<dbReference type="PANTHER" id="PTHR38035:SF1">
    <property type="entry name" value="ANCILLARY SECYEG TRANSLOCON SUBUNIT"/>
    <property type="match status" value="1"/>
</dbReference>
<feature type="region of interest" description="Disordered" evidence="8">
    <location>
        <begin position="193"/>
        <end position="216"/>
    </location>
</feature>
<dbReference type="GO" id="GO:0044877">
    <property type="term" value="F:protein-containing complex binding"/>
    <property type="evidence" value="ECO:0007669"/>
    <property type="project" value="InterPro"/>
</dbReference>
<dbReference type="InterPro" id="IPR026039">
    <property type="entry name" value="YfgM"/>
</dbReference>
<dbReference type="RefSeq" id="WP_263544795.1">
    <property type="nucleotide sequence ID" value="NZ_JAOVZO020000015.1"/>
</dbReference>
<dbReference type="GO" id="GO:0005886">
    <property type="term" value="C:plasma membrane"/>
    <property type="evidence" value="ECO:0007669"/>
    <property type="project" value="UniProtKB-SubCell"/>
</dbReference>
<evidence type="ECO:0000256" key="4">
    <source>
        <dbReference type="ARBA" id="ARBA00022692"/>
    </source>
</evidence>
<comment type="caution">
    <text evidence="11">The sequence shown here is derived from an EMBL/GenBank/DDBJ whole genome shotgun (WGS) entry which is preliminary data.</text>
</comment>
<feature type="transmembrane region" description="Helical" evidence="9">
    <location>
        <begin position="24"/>
        <end position="43"/>
    </location>
</feature>
<evidence type="ECO:0000256" key="7">
    <source>
        <dbReference type="ARBA" id="ARBA00023186"/>
    </source>
</evidence>
<evidence type="ECO:0000256" key="6">
    <source>
        <dbReference type="ARBA" id="ARBA00023136"/>
    </source>
</evidence>
<sequence length="216" mass="23201">MAFDTLDEHEQGELVRKWIRDNSASILVGIVLGLLLVFGWTQWERHKVQRAAQAAVEFQTFETALTGKNEPASKEGIERLKKDFGDTAYAVLAAMRAAEAASAAKDLPAAEASALWAYEHAKGDAMKSLAGQQLARVRLGADKAADALTLINSLPVAGYAAAIAELRGDVLAAQGKRDEARAAYEASLQALDPNAPGRQSLEWKRDDLTVAGKQNS</sequence>
<evidence type="ECO:0000259" key="10">
    <source>
        <dbReference type="Pfam" id="PF09976"/>
    </source>
</evidence>
<evidence type="ECO:0000313" key="11">
    <source>
        <dbReference type="EMBL" id="MDC8013109.1"/>
    </source>
</evidence>
<evidence type="ECO:0000256" key="2">
    <source>
        <dbReference type="ARBA" id="ARBA00004236"/>
    </source>
</evidence>
<proteinExistence type="predicted"/>
<reference evidence="11" key="1">
    <citation type="submission" date="2023-02" db="EMBL/GenBank/DDBJ databases">
        <title>Tahibacter soli sp. nov. isolated from soil.</title>
        <authorList>
            <person name="Baek J.H."/>
            <person name="Lee J.K."/>
            <person name="Choi D.G."/>
            <person name="Jeon C.O."/>
        </authorList>
    </citation>
    <scope>NUCLEOTIDE SEQUENCE</scope>
    <source>
        <strain evidence="11">BL</strain>
    </source>
</reference>
<dbReference type="PIRSF" id="PIRSF006170">
    <property type="entry name" value="YfgM"/>
    <property type="match status" value="1"/>
</dbReference>
<dbReference type="AlphaFoldDB" id="A0A9X4BKE0"/>